<feature type="non-terminal residue" evidence="2">
    <location>
        <position position="1"/>
    </location>
</feature>
<evidence type="ECO:0000313" key="3">
    <source>
        <dbReference type="Proteomes" id="UP000681720"/>
    </source>
</evidence>
<accession>A0A8S3K7H2</accession>
<feature type="compositionally biased region" description="Low complexity" evidence="1">
    <location>
        <begin position="1"/>
        <end position="12"/>
    </location>
</feature>
<sequence>STPSTQSASSQQCAEMRTHRDVVS</sequence>
<dbReference type="EMBL" id="CAJOBJ010378508">
    <property type="protein sequence ID" value="CAF5226519.1"/>
    <property type="molecule type" value="Genomic_DNA"/>
</dbReference>
<dbReference type="Proteomes" id="UP000681720">
    <property type="component" value="Unassembled WGS sequence"/>
</dbReference>
<comment type="caution">
    <text evidence="2">The sequence shown here is derived from an EMBL/GenBank/DDBJ whole genome shotgun (WGS) entry which is preliminary data.</text>
</comment>
<feature type="region of interest" description="Disordered" evidence="1">
    <location>
        <begin position="1"/>
        <end position="24"/>
    </location>
</feature>
<proteinExistence type="predicted"/>
<evidence type="ECO:0000313" key="2">
    <source>
        <dbReference type="EMBL" id="CAF5226519.1"/>
    </source>
</evidence>
<gene>
    <name evidence="2" type="ORF">GIL414_LOCUS87164</name>
</gene>
<reference evidence="2" key="1">
    <citation type="submission" date="2021-02" db="EMBL/GenBank/DDBJ databases">
        <authorList>
            <person name="Nowell W R."/>
        </authorList>
    </citation>
    <scope>NUCLEOTIDE SEQUENCE</scope>
</reference>
<organism evidence="2 3">
    <name type="scientific">Rotaria magnacalcarata</name>
    <dbReference type="NCBI Taxonomy" id="392030"/>
    <lineage>
        <taxon>Eukaryota</taxon>
        <taxon>Metazoa</taxon>
        <taxon>Spiralia</taxon>
        <taxon>Gnathifera</taxon>
        <taxon>Rotifera</taxon>
        <taxon>Eurotatoria</taxon>
        <taxon>Bdelloidea</taxon>
        <taxon>Philodinida</taxon>
        <taxon>Philodinidae</taxon>
        <taxon>Rotaria</taxon>
    </lineage>
</organism>
<protein>
    <submittedName>
        <fullName evidence="2">Uncharacterized protein</fullName>
    </submittedName>
</protein>
<dbReference type="AlphaFoldDB" id="A0A8S3K7H2"/>
<name>A0A8S3K7H2_9BILA</name>
<evidence type="ECO:0000256" key="1">
    <source>
        <dbReference type="SAM" id="MobiDB-lite"/>
    </source>
</evidence>